<evidence type="ECO:0000313" key="2">
    <source>
        <dbReference type="EMBL" id="CAB4131679.1"/>
    </source>
</evidence>
<evidence type="ECO:0008006" key="4">
    <source>
        <dbReference type="Google" id="ProtNLM"/>
    </source>
</evidence>
<proteinExistence type="predicted"/>
<protein>
    <recommendedName>
        <fullName evidence="4">Portal protein</fullName>
    </recommendedName>
</protein>
<sequence>MSVGLGGADSSALRFSRSRGRSGGSSDYGLQYPSPFFDIGQTYLPATIKQMFRWCRYYFLVNPLINAVVAKMADYPITDIILETDKPDLKDKWYTFLNSQLRYRPFQIELGLDFYAYGNALVSIFYPFIKMLRCKRCGHEKPAADATYRFQNFEFHWECSKCNHADIATVRDHYIKAPKGIRLLRWNPEDIDIRYNDITGDTEYYYTIPVQIKNDIIMGKKSTVETMPQLFIDALRLRKAVVFSRDNIYHFKRPTLAGKDRGWGTPLILPVLKDTFYLQILRKAQEAIALEHIVPLRVLFPQAGSASSDPYSSVNLMDWHDQIAGELRRWRSDNSYIPILPLPIGQQTIGGDGRALLLTQEIRVWSEHIIAGMGVPTELIFGGLSYSGSNVSLRMLENMFLGYLSDQLALLNWVIERTASYLGWAKVGARFKPFKMADDLQRKAYLFQLNQAGKISDESLCSDADYDSSKEDKIMENEATRRIGAMKKQRLLQAEMEGEAAMVQQKWQTKAQNKALAEQTAIQGEAAKDQMAFQSQMQNGMMQDQMAAQTGQEPPPKSPDMAPAPRDPSLLSVPKGITSPLTLHSVQQHPSSTSNTDIAGGQNVDLLFMARKLADKFSRLNPGEKPVMLGRLKELNPTLYSTVTGLMMSGGNGPTAAAQASARPLPLQRAPRRGPEAAQV</sequence>
<gene>
    <name evidence="2" type="ORF">UFOVP127_213</name>
    <name evidence="3" type="ORF">UFOVP276_76</name>
</gene>
<evidence type="ECO:0000313" key="3">
    <source>
        <dbReference type="EMBL" id="CAB4135113.1"/>
    </source>
</evidence>
<accession>A0A6J5LJ77</accession>
<dbReference type="EMBL" id="LR796294">
    <property type="protein sequence ID" value="CAB4135113.1"/>
    <property type="molecule type" value="Genomic_DNA"/>
</dbReference>
<feature type="region of interest" description="Disordered" evidence="1">
    <location>
        <begin position="1"/>
        <end position="26"/>
    </location>
</feature>
<name>A0A6J5LJ77_9CAUD</name>
<dbReference type="EMBL" id="LR796249">
    <property type="protein sequence ID" value="CAB4131679.1"/>
    <property type="molecule type" value="Genomic_DNA"/>
</dbReference>
<evidence type="ECO:0000256" key="1">
    <source>
        <dbReference type="SAM" id="MobiDB-lite"/>
    </source>
</evidence>
<feature type="compositionally biased region" description="Polar residues" evidence="1">
    <location>
        <begin position="540"/>
        <end position="552"/>
    </location>
</feature>
<reference evidence="2" key="1">
    <citation type="submission" date="2020-04" db="EMBL/GenBank/DDBJ databases">
        <authorList>
            <person name="Chiriac C."/>
            <person name="Salcher M."/>
            <person name="Ghai R."/>
            <person name="Kavagutti S V."/>
        </authorList>
    </citation>
    <scope>NUCLEOTIDE SEQUENCE</scope>
</reference>
<organism evidence="2">
    <name type="scientific">uncultured Caudovirales phage</name>
    <dbReference type="NCBI Taxonomy" id="2100421"/>
    <lineage>
        <taxon>Viruses</taxon>
        <taxon>Duplodnaviria</taxon>
        <taxon>Heunggongvirae</taxon>
        <taxon>Uroviricota</taxon>
        <taxon>Caudoviricetes</taxon>
        <taxon>Peduoviridae</taxon>
        <taxon>Maltschvirus</taxon>
        <taxon>Maltschvirus maltsch</taxon>
    </lineage>
</organism>
<feature type="region of interest" description="Disordered" evidence="1">
    <location>
        <begin position="540"/>
        <end position="576"/>
    </location>
</feature>
<feature type="region of interest" description="Disordered" evidence="1">
    <location>
        <begin position="651"/>
        <end position="680"/>
    </location>
</feature>